<keyword evidence="3 4" id="KW-0574">Periplasm</keyword>
<feature type="domain" description="Organic solvent tolerance-like N-terminal" evidence="6">
    <location>
        <begin position="34"/>
        <end position="145"/>
    </location>
</feature>
<protein>
    <recommendedName>
        <fullName evidence="4">Lipopolysaccharide export system protein LptA</fullName>
    </recommendedName>
</protein>
<dbReference type="InterPro" id="IPR052037">
    <property type="entry name" value="LPS_export_LptA"/>
</dbReference>
<evidence type="ECO:0000313" key="7">
    <source>
        <dbReference type="EMBL" id="SDI40865.1"/>
    </source>
</evidence>
<dbReference type="OrthoDB" id="9795964at2"/>
<keyword evidence="1 4" id="KW-0813">Transport</keyword>
<feature type="chain" id="PRO_5011802557" description="Lipopolysaccharide export system protein LptA" evidence="4">
    <location>
        <begin position="25"/>
        <end position="191"/>
    </location>
</feature>
<feature type="region of interest" description="Disordered" evidence="5">
    <location>
        <begin position="152"/>
        <end position="191"/>
    </location>
</feature>
<dbReference type="GO" id="GO:0015920">
    <property type="term" value="P:lipopolysaccharide transport"/>
    <property type="evidence" value="ECO:0007669"/>
    <property type="project" value="UniProtKB-UniRule"/>
</dbReference>
<dbReference type="Pfam" id="PF03968">
    <property type="entry name" value="LptD_N"/>
    <property type="match status" value="1"/>
</dbReference>
<keyword evidence="8" id="KW-1185">Reference proteome</keyword>
<dbReference type="Proteomes" id="UP000199527">
    <property type="component" value="Unassembled WGS sequence"/>
</dbReference>
<sequence precursor="true">MPSMKPIKLLLTALLVIASTSAPALESDTREKVEIKADKSKADLPNGTIVYSGRVRISQGTLLINADELRVEATDNKDVKVLVATGTPATYQQMMENGKLAEAEAGEIRYSLQDRILTLSHNAEMRQSGSLVKGDTIQYDLDQQKLLAESSGDEQITTIFLPADADLKPEPEPKPEPEQAPVEPKQGEQQP</sequence>
<comment type="subunit">
    <text evidence="4">Component of the lipopolysaccharide transport and assembly complex.</text>
</comment>
<dbReference type="HAMAP" id="MF_01914">
    <property type="entry name" value="LPS_assembly_LptA"/>
    <property type="match status" value="1"/>
</dbReference>
<evidence type="ECO:0000256" key="3">
    <source>
        <dbReference type="ARBA" id="ARBA00022764"/>
    </source>
</evidence>
<dbReference type="GO" id="GO:0001530">
    <property type="term" value="F:lipopolysaccharide binding"/>
    <property type="evidence" value="ECO:0007669"/>
    <property type="project" value="InterPro"/>
</dbReference>
<dbReference type="AlphaFoldDB" id="A0A1G8KBQ0"/>
<dbReference type="NCBIfam" id="TIGR03002">
    <property type="entry name" value="outer_YhbN_LptA"/>
    <property type="match status" value="1"/>
</dbReference>
<name>A0A1G8KBQ0_9GAMM</name>
<dbReference type="InterPro" id="IPR005653">
    <property type="entry name" value="OstA-like_N"/>
</dbReference>
<evidence type="ECO:0000256" key="5">
    <source>
        <dbReference type="SAM" id="MobiDB-lite"/>
    </source>
</evidence>
<gene>
    <name evidence="4" type="primary">lptA</name>
    <name evidence="7" type="ORF">SAMN04488540_101319</name>
</gene>
<evidence type="ECO:0000256" key="1">
    <source>
        <dbReference type="ARBA" id="ARBA00022448"/>
    </source>
</evidence>
<feature type="compositionally biased region" description="Basic and acidic residues" evidence="5">
    <location>
        <begin position="165"/>
        <end position="177"/>
    </location>
</feature>
<reference evidence="8" key="1">
    <citation type="submission" date="2016-10" db="EMBL/GenBank/DDBJ databases">
        <authorList>
            <person name="Varghese N."/>
            <person name="Submissions S."/>
        </authorList>
    </citation>
    <scope>NUCLEOTIDE SEQUENCE [LARGE SCALE GENOMIC DNA]</scope>
    <source>
        <strain evidence="8">DSM 23317</strain>
    </source>
</reference>
<dbReference type="GO" id="GO:0030288">
    <property type="term" value="C:outer membrane-bounded periplasmic space"/>
    <property type="evidence" value="ECO:0007669"/>
    <property type="project" value="TreeGrafter"/>
</dbReference>
<comment type="subcellular location">
    <subcellularLocation>
        <location evidence="4">Periplasm</location>
    </subcellularLocation>
</comment>
<comment type="similarity">
    <text evidence="4">Belongs to the LptA family.</text>
</comment>
<evidence type="ECO:0000256" key="4">
    <source>
        <dbReference type="HAMAP-Rule" id="MF_01914"/>
    </source>
</evidence>
<dbReference type="PANTHER" id="PTHR36504:SF1">
    <property type="entry name" value="LIPOPOLYSACCHARIDE EXPORT SYSTEM PROTEIN LPTA"/>
    <property type="match status" value="1"/>
</dbReference>
<keyword evidence="2 4" id="KW-0732">Signal</keyword>
<dbReference type="PANTHER" id="PTHR36504">
    <property type="entry name" value="LIPOPOLYSACCHARIDE EXPORT SYSTEM PROTEIN LPTA"/>
    <property type="match status" value="1"/>
</dbReference>
<comment type="function">
    <text evidence="4">Involved in the assembly of lipopolysaccharide (LPS). Required for the translocation of LPS from the inner membrane to the outer membrane. May form a bridge between the inner membrane and the outer membrane, via interactions with LptC and LptD, thereby facilitating LPS transfer across the periplasm.</text>
</comment>
<dbReference type="GO" id="GO:0017089">
    <property type="term" value="F:glycolipid transfer activity"/>
    <property type="evidence" value="ECO:0007669"/>
    <property type="project" value="TreeGrafter"/>
</dbReference>
<feature type="signal peptide" evidence="4">
    <location>
        <begin position="1"/>
        <end position="24"/>
    </location>
</feature>
<dbReference type="EMBL" id="FNEM01000001">
    <property type="protein sequence ID" value="SDI40865.1"/>
    <property type="molecule type" value="Genomic_DNA"/>
</dbReference>
<organism evidence="7 8">
    <name type="scientific">Ferrimonas sediminum</name>
    <dbReference type="NCBI Taxonomy" id="718193"/>
    <lineage>
        <taxon>Bacteria</taxon>
        <taxon>Pseudomonadati</taxon>
        <taxon>Pseudomonadota</taxon>
        <taxon>Gammaproteobacteria</taxon>
        <taxon>Alteromonadales</taxon>
        <taxon>Ferrimonadaceae</taxon>
        <taxon>Ferrimonas</taxon>
    </lineage>
</organism>
<evidence type="ECO:0000259" key="6">
    <source>
        <dbReference type="Pfam" id="PF03968"/>
    </source>
</evidence>
<evidence type="ECO:0000313" key="8">
    <source>
        <dbReference type="Proteomes" id="UP000199527"/>
    </source>
</evidence>
<dbReference type="GO" id="GO:0043165">
    <property type="term" value="P:Gram-negative-bacterium-type cell outer membrane assembly"/>
    <property type="evidence" value="ECO:0007669"/>
    <property type="project" value="UniProtKB-UniRule"/>
</dbReference>
<dbReference type="GO" id="GO:0009279">
    <property type="term" value="C:cell outer membrane"/>
    <property type="evidence" value="ECO:0007669"/>
    <property type="project" value="TreeGrafter"/>
</dbReference>
<accession>A0A1G8KBQ0</accession>
<proteinExistence type="inferred from homology"/>
<evidence type="ECO:0000256" key="2">
    <source>
        <dbReference type="ARBA" id="ARBA00022729"/>
    </source>
</evidence>
<dbReference type="Gene3D" id="2.60.450.10">
    <property type="entry name" value="Lipopolysaccharide (LPS) transport protein A like domain"/>
    <property type="match status" value="1"/>
</dbReference>
<dbReference type="InterPro" id="IPR014340">
    <property type="entry name" value="LptA"/>
</dbReference>